<protein>
    <submittedName>
        <fullName evidence="1">Uncharacterized protein</fullName>
    </submittedName>
</protein>
<dbReference type="Proteomes" id="UP000595278">
    <property type="component" value="Chromosome"/>
</dbReference>
<dbReference type="KEGG" id="eaz:JHT90_11655"/>
<accession>A0A974NEA4</accession>
<dbReference type="RefSeq" id="WP_201091130.1">
    <property type="nucleotide sequence ID" value="NZ_CP067393.1"/>
</dbReference>
<keyword evidence="2" id="KW-1185">Reference proteome</keyword>
<sequence>MAAFWCSKYEPVEYNGIVKPAIEWADRKGVSWETVKKRVQRGSGWCKALNLNEDDLLPKQYQLFKFKLIKQKKKRHKYKRNAPCYYFQQLSLWGEI</sequence>
<name>A0A974NEA4_9GAMM</name>
<evidence type="ECO:0000313" key="2">
    <source>
        <dbReference type="Proteomes" id="UP000595278"/>
    </source>
</evidence>
<gene>
    <name evidence="1" type="ORF">JHT90_11655</name>
</gene>
<reference evidence="1 2" key="1">
    <citation type="submission" date="2021-01" db="EMBL/GenBank/DDBJ databases">
        <title>Entomomonas sp. F2A isolated from a house cricket (Acheta domesticus).</title>
        <authorList>
            <person name="Spergser J."/>
            <person name="Busse H.-J."/>
        </authorList>
    </citation>
    <scope>NUCLEOTIDE SEQUENCE [LARGE SCALE GENOMIC DNA]</scope>
    <source>
        <strain evidence="1 2">F2A</strain>
    </source>
</reference>
<dbReference type="EMBL" id="CP067393">
    <property type="protein sequence ID" value="QQP85036.1"/>
    <property type="molecule type" value="Genomic_DNA"/>
</dbReference>
<dbReference type="AlphaFoldDB" id="A0A974NEA4"/>
<proteinExistence type="predicted"/>
<evidence type="ECO:0000313" key="1">
    <source>
        <dbReference type="EMBL" id="QQP85036.1"/>
    </source>
</evidence>
<organism evidence="1 2">
    <name type="scientific">Entomomonas asaccharolytica</name>
    <dbReference type="NCBI Taxonomy" id="2785331"/>
    <lineage>
        <taxon>Bacteria</taxon>
        <taxon>Pseudomonadati</taxon>
        <taxon>Pseudomonadota</taxon>
        <taxon>Gammaproteobacteria</taxon>
        <taxon>Pseudomonadales</taxon>
        <taxon>Pseudomonadaceae</taxon>
        <taxon>Entomomonas</taxon>
    </lineage>
</organism>